<evidence type="ECO:0000256" key="5">
    <source>
        <dbReference type="ARBA" id="ARBA00023065"/>
    </source>
</evidence>
<keyword evidence="2" id="KW-0813">Transport</keyword>
<dbReference type="InterPro" id="IPR015683">
    <property type="entry name" value="Ionotropic_Glu_rcpt"/>
</dbReference>
<dbReference type="InParanoid" id="A0A2G5FBM3"/>
<keyword evidence="3 11" id="KW-0812">Transmembrane</keyword>
<reference evidence="13 14" key="1">
    <citation type="submission" date="2017-09" db="EMBL/GenBank/DDBJ databases">
        <title>WGS assembly of Aquilegia coerulea Goldsmith.</title>
        <authorList>
            <person name="Hodges S."/>
            <person name="Kramer E."/>
            <person name="Nordborg M."/>
            <person name="Tomkins J."/>
            <person name="Borevitz J."/>
            <person name="Derieg N."/>
            <person name="Yan J."/>
            <person name="Mihaltcheva S."/>
            <person name="Hayes R.D."/>
            <person name="Rokhsar D."/>
        </authorList>
    </citation>
    <scope>NUCLEOTIDE SEQUENCE [LARGE SCALE GENOMIC DNA]</scope>
    <source>
        <strain evidence="14">cv. Goldsmith</strain>
    </source>
</reference>
<keyword evidence="8" id="KW-0325">Glycoprotein</keyword>
<gene>
    <name evidence="13" type="ORF">AQUCO_00100721v1</name>
</gene>
<evidence type="ECO:0000256" key="8">
    <source>
        <dbReference type="ARBA" id="ARBA00023180"/>
    </source>
</evidence>
<feature type="domain" description="Ionotropic glutamate receptor C-terminal" evidence="12">
    <location>
        <begin position="1"/>
        <end position="296"/>
    </location>
</feature>
<evidence type="ECO:0000313" key="14">
    <source>
        <dbReference type="Proteomes" id="UP000230069"/>
    </source>
</evidence>
<dbReference type="PANTHER" id="PTHR18966">
    <property type="entry name" value="IONOTROPIC GLUTAMATE RECEPTOR"/>
    <property type="match status" value="1"/>
</dbReference>
<evidence type="ECO:0000256" key="2">
    <source>
        <dbReference type="ARBA" id="ARBA00022448"/>
    </source>
</evidence>
<proteinExistence type="predicted"/>
<dbReference type="STRING" id="218851.A0A2G5FBM3"/>
<evidence type="ECO:0000256" key="6">
    <source>
        <dbReference type="ARBA" id="ARBA00023136"/>
    </source>
</evidence>
<keyword evidence="6 11" id="KW-0472">Membrane</keyword>
<dbReference type="SMART" id="SM00079">
    <property type="entry name" value="PBPe"/>
    <property type="match status" value="1"/>
</dbReference>
<dbReference type="Proteomes" id="UP000230069">
    <property type="component" value="Unassembled WGS sequence"/>
</dbReference>
<evidence type="ECO:0000256" key="4">
    <source>
        <dbReference type="ARBA" id="ARBA00022989"/>
    </source>
</evidence>
<evidence type="ECO:0000256" key="3">
    <source>
        <dbReference type="ARBA" id="ARBA00022692"/>
    </source>
</evidence>
<evidence type="ECO:0000256" key="7">
    <source>
        <dbReference type="ARBA" id="ARBA00023170"/>
    </source>
</evidence>
<name>A0A2G5FBM3_AQUCA</name>
<evidence type="ECO:0000256" key="1">
    <source>
        <dbReference type="ARBA" id="ARBA00004141"/>
    </source>
</evidence>
<feature type="transmembrane region" description="Helical" evidence="11">
    <location>
        <begin position="99"/>
        <end position="126"/>
    </location>
</feature>
<dbReference type="InterPro" id="IPR001320">
    <property type="entry name" value="Iontro_rcpt_C"/>
</dbReference>
<organism evidence="13 14">
    <name type="scientific">Aquilegia coerulea</name>
    <name type="common">Rocky mountain columbine</name>
    <dbReference type="NCBI Taxonomy" id="218851"/>
    <lineage>
        <taxon>Eukaryota</taxon>
        <taxon>Viridiplantae</taxon>
        <taxon>Streptophyta</taxon>
        <taxon>Embryophyta</taxon>
        <taxon>Tracheophyta</taxon>
        <taxon>Spermatophyta</taxon>
        <taxon>Magnoliopsida</taxon>
        <taxon>Ranunculales</taxon>
        <taxon>Ranunculaceae</taxon>
        <taxon>Thalictroideae</taxon>
        <taxon>Aquilegia</taxon>
    </lineage>
</organism>
<dbReference type="EMBL" id="KZ305018">
    <property type="protein sequence ID" value="PIA65419.1"/>
    <property type="molecule type" value="Genomic_DNA"/>
</dbReference>
<evidence type="ECO:0000256" key="11">
    <source>
        <dbReference type="SAM" id="Phobius"/>
    </source>
</evidence>
<evidence type="ECO:0000259" key="12">
    <source>
        <dbReference type="SMART" id="SM00079"/>
    </source>
</evidence>
<keyword evidence="7" id="KW-0675">Receptor</keyword>
<keyword evidence="9" id="KW-1071">Ligand-gated ion channel</keyword>
<evidence type="ECO:0000313" key="13">
    <source>
        <dbReference type="EMBL" id="PIA65419.1"/>
    </source>
</evidence>
<evidence type="ECO:0000256" key="10">
    <source>
        <dbReference type="ARBA" id="ARBA00023303"/>
    </source>
</evidence>
<evidence type="ECO:0000256" key="9">
    <source>
        <dbReference type="ARBA" id="ARBA00023286"/>
    </source>
</evidence>
<accession>A0A2G5FBM3</accession>
<sequence length="412" mass="46646">MSEMSSGLLMKILNSKFQGLSGDIALVDQQLQPFQKAYALDEGIYGNLVRQVYSQMLDGAAGDTEIIVNRSQIVSFTSPYTESGLGTVIPIKYEKRSNLLLIFEPFSSDVLLLLLYIALFVIAILVRISGVPFAQQVATICRIPLMLLSACSPFHQTLLDDNRQFTIVDANNLVKNGDFVGYRKGSFIEIVLEELNFDPTQLKVFDSPRQYCEALENGSQINGVALVFDEIPNMKLLLVLEKYCSKYRRVGPIYRMKAVGFVVPRGSLLVPDVSQEISSVVEGRKIVQIETKWLGTKRTCPEPFKNISYSLWVDKMKGMYVIISLFIFSSFILFMLAHVNKESGYYFWRQLGYIFEVNKNMLTLIVLQAETNIDPPAYPLNMSEPPPRRVVAKAKKQLVIKRIQFPVKESKQ</sequence>
<dbReference type="GO" id="GO:0015276">
    <property type="term" value="F:ligand-gated monoatomic ion channel activity"/>
    <property type="evidence" value="ECO:0007669"/>
    <property type="project" value="InterPro"/>
</dbReference>
<dbReference type="AlphaFoldDB" id="A0A2G5FBM3"/>
<keyword evidence="5" id="KW-0406">Ion transport</keyword>
<protein>
    <recommendedName>
        <fullName evidence="12">Ionotropic glutamate receptor C-terminal domain-containing protein</fullName>
    </recommendedName>
</protein>
<dbReference type="OrthoDB" id="5984008at2759"/>
<keyword evidence="4 11" id="KW-1133">Transmembrane helix</keyword>
<feature type="transmembrane region" description="Helical" evidence="11">
    <location>
        <begin position="318"/>
        <end position="339"/>
    </location>
</feature>
<dbReference type="Gene3D" id="3.40.190.10">
    <property type="entry name" value="Periplasmic binding protein-like II"/>
    <property type="match status" value="2"/>
</dbReference>
<keyword evidence="10" id="KW-0407">Ion channel</keyword>
<dbReference type="GO" id="GO:0016020">
    <property type="term" value="C:membrane"/>
    <property type="evidence" value="ECO:0007669"/>
    <property type="project" value="UniProtKB-SubCell"/>
</dbReference>
<dbReference type="SUPFAM" id="SSF53850">
    <property type="entry name" value="Periplasmic binding protein-like II"/>
    <property type="match status" value="1"/>
</dbReference>
<comment type="subcellular location">
    <subcellularLocation>
        <location evidence="1">Membrane</location>
        <topology evidence="1">Multi-pass membrane protein</topology>
    </subcellularLocation>
</comment>
<keyword evidence="14" id="KW-1185">Reference proteome</keyword>